<dbReference type="Proteomes" id="UP000326912">
    <property type="component" value="Unassembled WGS sequence"/>
</dbReference>
<dbReference type="EMBL" id="BKZW01000007">
    <property type="protein sequence ID" value="GER92285.1"/>
    <property type="molecule type" value="Genomic_DNA"/>
</dbReference>
<dbReference type="InterPro" id="IPR051257">
    <property type="entry name" value="Diverse_CBS-Domain"/>
</dbReference>
<dbReference type="Pfam" id="PF00571">
    <property type="entry name" value="CBS"/>
    <property type="match status" value="2"/>
</dbReference>
<sequence length="201" mass="22363">MIAVSLAYLIVGQQSIYSSQVANRADSPAHRLQFTFPLLARLSARQAMKPLARRLHPEIPLSEAATLFAEQKLRGLPVIDEQENLLGILTPGDIERTEPSLRASRTVGEAMNPKSKSTSINVEDTLDNVLEELTTQRISWAPVIERQPLEQMEHVLGIISITDIMRLYRQTARRGRAPASTACSRKACYHKADHSGIKQAQ</sequence>
<name>A0A5J4KWD6_9CHLR</name>
<keyword evidence="1 2" id="KW-0129">CBS domain</keyword>
<accession>A0A5J4KWD6</accession>
<dbReference type="SMART" id="SM00116">
    <property type="entry name" value="CBS"/>
    <property type="match status" value="2"/>
</dbReference>
<dbReference type="PANTHER" id="PTHR43080:SF2">
    <property type="entry name" value="CBS DOMAIN-CONTAINING PROTEIN"/>
    <property type="match status" value="1"/>
</dbReference>
<dbReference type="PROSITE" id="PS51371">
    <property type="entry name" value="CBS"/>
    <property type="match status" value="2"/>
</dbReference>
<evidence type="ECO:0000256" key="2">
    <source>
        <dbReference type="PROSITE-ProRule" id="PRU00703"/>
    </source>
</evidence>
<feature type="domain" description="CBS" evidence="3">
    <location>
        <begin position="111"/>
        <end position="178"/>
    </location>
</feature>
<dbReference type="AlphaFoldDB" id="A0A5J4KWD6"/>
<dbReference type="Gene3D" id="3.10.580.10">
    <property type="entry name" value="CBS-domain"/>
    <property type="match status" value="2"/>
</dbReference>
<dbReference type="InterPro" id="IPR046342">
    <property type="entry name" value="CBS_dom_sf"/>
</dbReference>
<comment type="caution">
    <text evidence="4">The sequence shown here is derived from an EMBL/GenBank/DDBJ whole genome shotgun (WGS) entry which is preliminary data.</text>
</comment>
<evidence type="ECO:0000259" key="3">
    <source>
        <dbReference type="PROSITE" id="PS51371"/>
    </source>
</evidence>
<reference evidence="4 5" key="1">
    <citation type="submission" date="2019-10" db="EMBL/GenBank/DDBJ databases">
        <title>Dictyobacter vulcani sp. nov., within the class Ktedonobacteria, isolated from soil of volcanic Mt. Zao.</title>
        <authorList>
            <person name="Zheng Y."/>
            <person name="Wang C.M."/>
            <person name="Sakai Y."/>
            <person name="Abe K."/>
            <person name="Yokota A."/>
            <person name="Yabe S."/>
        </authorList>
    </citation>
    <scope>NUCLEOTIDE SEQUENCE [LARGE SCALE GENOMIC DNA]</scope>
    <source>
        <strain evidence="4 5">W12</strain>
    </source>
</reference>
<keyword evidence="5" id="KW-1185">Reference proteome</keyword>
<proteinExistence type="predicted"/>
<dbReference type="PANTHER" id="PTHR43080">
    <property type="entry name" value="CBS DOMAIN-CONTAINING PROTEIN CBSX3, MITOCHONDRIAL"/>
    <property type="match status" value="1"/>
</dbReference>
<evidence type="ECO:0000313" key="5">
    <source>
        <dbReference type="Proteomes" id="UP000326912"/>
    </source>
</evidence>
<evidence type="ECO:0000256" key="1">
    <source>
        <dbReference type="ARBA" id="ARBA00023122"/>
    </source>
</evidence>
<dbReference type="SUPFAM" id="SSF54631">
    <property type="entry name" value="CBS-domain pair"/>
    <property type="match status" value="1"/>
</dbReference>
<dbReference type="RefSeq" id="WP_198925734.1">
    <property type="nucleotide sequence ID" value="NZ_BKZW01000007.1"/>
</dbReference>
<evidence type="ECO:0000313" key="4">
    <source>
        <dbReference type="EMBL" id="GER92285.1"/>
    </source>
</evidence>
<feature type="domain" description="CBS" evidence="3">
    <location>
        <begin position="48"/>
        <end position="104"/>
    </location>
</feature>
<dbReference type="CDD" id="cd02205">
    <property type="entry name" value="CBS_pair_SF"/>
    <property type="match status" value="1"/>
</dbReference>
<organism evidence="4 5">
    <name type="scientific">Dictyobacter vulcani</name>
    <dbReference type="NCBI Taxonomy" id="2607529"/>
    <lineage>
        <taxon>Bacteria</taxon>
        <taxon>Bacillati</taxon>
        <taxon>Chloroflexota</taxon>
        <taxon>Ktedonobacteria</taxon>
        <taxon>Ktedonobacterales</taxon>
        <taxon>Dictyobacteraceae</taxon>
        <taxon>Dictyobacter</taxon>
    </lineage>
</organism>
<dbReference type="InterPro" id="IPR000644">
    <property type="entry name" value="CBS_dom"/>
</dbReference>
<protein>
    <recommendedName>
        <fullName evidence="3">CBS domain-containing protein</fullName>
    </recommendedName>
</protein>
<gene>
    <name evidence="4" type="ORF">KDW_64470</name>
</gene>